<protein>
    <submittedName>
        <fullName evidence="4">DMT family transporter</fullName>
    </submittedName>
</protein>
<evidence type="ECO:0000313" key="4">
    <source>
        <dbReference type="EMBL" id="MBR7828082.1"/>
    </source>
</evidence>
<dbReference type="PANTHER" id="PTHR22911">
    <property type="entry name" value="ACYL-MALONYL CONDENSING ENZYME-RELATED"/>
    <property type="match status" value="1"/>
</dbReference>
<feature type="transmembrane region" description="Helical" evidence="2">
    <location>
        <begin position="267"/>
        <end position="286"/>
    </location>
</feature>
<dbReference type="PANTHER" id="PTHR22911:SF76">
    <property type="entry name" value="EAMA DOMAIN-CONTAINING PROTEIN"/>
    <property type="match status" value="1"/>
</dbReference>
<dbReference type="SUPFAM" id="SSF103481">
    <property type="entry name" value="Multidrug resistance efflux transporter EmrE"/>
    <property type="match status" value="2"/>
</dbReference>
<dbReference type="AlphaFoldDB" id="A0A941ECR0"/>
<feature type="domain" description="EamA" evidence="3">
    <location>
        <begin position="150"/>
        <end position="283"/>
    </location>
</feature>
<name>A0A941ECR0_9ACTN</name>
<feature type="transmembrane region" description="Helical" evidence="2">
    <location>
        <begin position="146"/>
        <end position="166"/>
    </location>
</feature>
<reference evidence="4" key="1">
    <citation type="submission" date="2021-04" db="EMBL/GenBank/DDBJ databases">
        <title>Genome based classification of Actinospica acidithermotolerans sp. nov., an actinobacterium isolated from an Indonesian hot spring.</title>
        <authorList>
            <person name="Kusuma A.B."/>
            <person name="Putra K.E."/>
            <person name="Nafisah S."/>
            <person name="Loh J."/>
            <person name="Nouioui I."/>
            <person name="Goodfellow M."/>
        </authorList>
    </citation>
    <scope>NUCLEOTIDE SEQUENCE</scope>
    <source>
        <strain evidence="4">MGRD01-02</strain>
    </source>
</reference>
<dbReference type="Pfam" id="PF00892">
    <property type="entry name" value="EamA"/>
    <property type="match status" value="2"/>
</dbReference>
<keyword evidence="2" id="KW-0812">Transmembrane</keyword>
<dbReference type="GO" id="GO:0016020">
    <property type="term" value="C:membrane"/>
    <property type="evidence" value="ECO:0007669"/>
    <property type="project" value="InterPro"/>
</dbReference>
<keyword evidence="2" id="KW-1133">Transmembrane helix</keyword>
<comment type="caution">
    <text evidence="4">The sequence shown here is derived from an EMBL/GenBank/DDBJ whole genome shotgun (WGS) entry which is preliminary data.</text>
</comment>
<organism evidence="4 5">
    <name type="scientific">Actinospica acidithermotolerans</name>
    <dbReference type="NCBI Taxonomy" id="2828514"/>
    <lineage>
        <taxon>Bacteria</taxon>
        <taxon>Bacillati</taxon>
        <taxon>Actinomycetota</taxon>
        <taxon>Actinomycetes</taxon>
        <taxon>Catenulisporales</taxon>
        <taxon>Actinospicaceae</taxon>
        <taxon>Actinospica</taxon>
    </lineage>
</organism>
<comment type="similarity">
    <text evidence="1">Belongs to the EamA transporter family.</text>
</comment>
<keyword evidence="5" id="KW-1185">Reference proteome</keyword>
<accession>A0A941ECR0</accession>
<dbReference type="InterPro" id="IPR037185">
    <property type="entry name" value="EmrE-like"/>
</dbReference>
<keyword evidence="2" id="KW-0472">Membrane</keyword>
<evidence type="ECO:0000256" key="1">
    <source>
        <dbReference type="ARBA" id="ARBA00007362"/>
    </source>
</evidence>
<dbReference type="Proteomes" id="UP000676325">
    <property type="component" value="Unassembled WGS sequence"/>
</dbReference>
<evidence type="ECO:0000259" key="3">
    <source>
        <dbReference type="Pfam" id="PF00892"/>
    </source>
</evidence>
<feature type="transmembrane region" description="Helical" evidence="2">
    <location>
        <begin position="211"/>
        <end position="230"/>
    </location>
</feature>
<evidence type="ECO:0000256" key="2">
    <source>
        <dbReference type="SAM" id="Phobius"/>
    </source>
</evidence>
<feature type="transmembrane region" description="Helical" evidence="2">
    <location>
        <begin position="91"/>
        <end position="111"/>
    </location>
</feature>
<feature type="transmembrane region" description="Helical" evidence="2">
    <location>
        <begin position="242"/>
        <end position="261"/>
    </location>
</feature>
<sequence length="299" mass="30603">MHRPARADVPTLVVGVLGVGTSGPLIAATRAPSLAIAFWRNAIGAAVLAPYALLRHRAELRSLSRGQWLLALASGLCLGLHFSTWTPSLTMTSVASATAFAATQPIFAALIARLRGEHVARRAWTGILVSVLGVVALSGVDLRLSLHAFLGDLLALAAAVLAAIYMTLGSKVRQTVSLTPYATVCYGTASCTLALIAAVGGQHLLGFGSNAWLKILALTAGAQLLGHTMFNRALKTTSATVVSVVILLEVPIAALLAAVWLGQVPSIWALPGAVLILAGLVAVGTASGAHHEADPATGG</sequence>
<feature type="transmembrane region" description="Helical" evidence="2">
    <location>
        <begin position="178"/>
        <end position="199"/>
    </location>
</feature>
<dbReference type="InterPro" id="IPR000620">
    <property type="entry name" value="EamA_dom"/>
</dbReference>
<dbReference type="RefSeq" id="WP_212519221.1">
    <property type="nucleotide sequence ID" value="NZ_JAGSOH010000048.1"/>
</dbReference>
<feature type="domain" description="EamA" evidence="3">
    <location>
        <begin position="13"/>
        <end position="138"/>
    </location>
</feature>
<feature type="transmembrane region" description="Helical" evidence="2">
    <location>
        <begin position="66"/>
        <end position="85"/>
    </location>
</feature>
<gene>
    <name evidence="4" type="ORF">KDK95_17325</name>
</gene>
<proteinExistence type="inferred from homology"/>
<feature type="transmembrane region" description="Helical" evidence="2">
    <location>
        <begin position="37"/>
        <end position="54"/>
    </location>
</feature>
<dbReference type="EMBL" id="JAGSOH010000048">
    <property type="protein sequence ID" value="MBR7828082.1"/>
    <property type="molecule type" value="Genomic_DNA"/>
</dbReference>
<evidence type="ECO:0000313" key="5">
    <source>
        <dbReference type="Proteomes" id="UP000676325"/>
    </source>
</evidence>
<feature type="transmembrane region" description="Helical" evidence="2">
    <location>
        <begin position="123"/>
        <end position="140"/>
    </location>
</feature>